<gene>
    <name evidence="3" type="ORF">EBM89_14940</name>
</gene>
<dbReference type="GO" id="GO:0016810">
    <property type="term" value="F:hydrolase activity, acting on carbon-nitrogen (but not peptide) bonds"/>
    <property type="evidence" value="ECO:0007669"/>
    <property type="project" value="InterPro"/>
</dbReference>
<evidence type="ECO:0000313" key="3">
    <source>
        <dbReference type="EMBL" id="RMI06856.1"/>
    </source>
</evidence>
<dbReference type="Proteomes" id="UP000269289">
    <property type="component" value="Unassembled WGS sequence"/>
</dbReference>
<feature type="region of interest" description="Disordered" evidence="1">
    <location>
        <begin position="1"/>
        <end position="20"/>
    </location>
</feature>
<evidence type="ECO:0000313" key="4">
    <source>
        <dbReference type="Proteomes" id="UP000269289"/>
    </source>
</evidence>
<dbReference type="InterPro" id="IPR002509">
    <property type="entry name" value="NODB_dom"/>
</dbReference>
<comment type="caution">
    <text evidence="3">The sequence shown here is derived from an EMBL/GenBank/DDBJ whole genome shotgun (WGS) entry which is preliminary data.</text>
</comment>
<evidence type="ECO:0000259" key="2">
    <source>
        <dbReference type="PROSITE" id="PS51677"/>
    </source>
</evidence>
<accession>A0A3M2J463</accession>
<dbReference type="InterPro" id="IPR011330">
    <property type="entry name" value="Glyco_hydro/deAcase_b/a-brl"/>
</dbReference>
<name>A0A3M2J463_9CELL</name>
<dbReference type="InterPro" id="IPR050248">
    <property type="entry name" value="Polysacc_deacetylase_ArnD"/>
</dbReference>
<evidence type="ECO:0000256" key="1">
    <source>
        <dbReference type="SAM" id="MobiDB-lite"/>
    </source>
</evidence>
<proteinExistence type="predicted"/>
<dbReference type="Pfam" id="PF01522">
    <property type="entry name" value="Polysacc_deac_1"/>
    <property type="match status" value="1"/>
</dbReference>
<dbReference type="GO" id="GO:0005975">
    <property type="term" value="P:carbohydrate metabolic process"/>
    <property type="evidence" value="ECO:0007669"/>
    <property type="project" value="InterPro"/>
</dbReference>
<dbReference type="SUPFAM" id="SSF88713">
    <property type="entry name" value="Glycoside hydrolase/deacetylase"/>
    <property type="match status" value="1"/>
</dbReference>
<organism evidence="3 4">
    <name type="scientific">Cellulomonas triticagri</name>
    <dbReference type="NCBI Taxonomy" id="2483352"/>
    <lineage>
        <taxon>Bacteria</taxon>
        <taxon>Bacillati</taxon>
        <taxon>Actinomycetota</taxon>
        <taxon>Actinomycetes</taxon>
        <taxon>Micrococcales</taxon>
        <taxon>Cellulomonadaceae</taxon>
        <taxon>Cellulomonas</taxon>
    </lineage>
</organism>
<dbReference type="PANTHER" id="PTHR10587:SF137">
    <property type="entry name" value="4-DEOXY-4-FORMAMIDO-L-ARABINOSE-PHOSPHOUNDECAPRENOL DEFORMYLASE ARND-RELATED"/>
    <property type="match status" value="1"/>
</dbReference>
<dbReference type="PANTHER" id="PTHR10587">
    <property type="entry name" value="GLYCOSYL TRANSFERASE-RELATED"/>
    <property type="match status" value="1"/>
</dbReference>
<dbReference type="Gene3D" id="3.20.20.370">
    <property type="entry name" value="Glycoside hydrolase/deacetylase"/>
    <property type="match status" value="1"/>
</dbReference>
<feature type="domain" description="NodB homology" evidence="2">
    <location>
        <begin position="69"/>
        <end position="260"/>
    </location>
</feature>
<reference evidence="3 4" key="1">
    <citation type="submission" date="2018-10" db="EMBL/GenBank/DDBJ databases">
        <title>Isolation, diversity and antifungal activity of actinobacteria from wheat.</title>
        <authorList>
            <person name="Han C."/>
        </authorList>
    </citation>
    <scope>NUCLEOTIDE SEQUENCE [LARGE SCALE GENOMIC DNA]</scope>
    <source>
        <strain evidence="3 4">NEAU-YY56</strain>
    </source>
</reference>
<dbReference type="AlphaFoldDB" id="A0A3M2J463"/>
<protein>
    <submittedName>
        <fullName evidence="3">Polysaccharide deacetylase family protein</fullName>
    </submittedName>
</protein>
<dbReference type="EMBL" id="RFFI01000090">
    <property type="protein sequence ID" value="RMI06856.1"/>
    <property type="molecule type" value="Genomic_DNA"/>
</dbReference>
<dbReference type="CDD" id="cd10959">
    <property type="entry name" value="CE4_NodB_like_3"/>
    <property type="match status" value="1"/>
</dbReference>
<dbReference type="PROSITE" id="PS51677">
    <property type="entry name" value="NODB"/>
    <property type="match status" value="1"/>
</dbReference>
<sequence length="281" mass="30143">MPAQQDPARTAPARGAASTRAGEVHVFRRDLGDFGSPADRPLRRRAALRLAGPLLRSLSVTMCVDTAEPVAALTYDDGPDPAHTPGLLDVLAARGLRATFFVLADHAVAHPDLVRRTVAEGHEIALHGADHTRLTTLPDAESVAVVADARARVEDVAGVPVRLFRPPYGAHSAGALRGWTALGLETVIWSGWAEDWYDDDPAHVTARARRSLHPGGILLLHDTRADPETLGPTETLPRYDRAAVSAALVDPLLAEGWSFDTVGGLLARYPRVRTVARDLMS</sequence>
<keyword evidence="4" id="KW-1185">Reference proteome</keyword>